<dbReference type="PANTHER" id="PTHR23407">
    <property type="entry name" value="ATPASE INHIBITOR/5-FORMYLTETRAHYDROFOLATE CYCLO-LIGASE"/>
    <property type="match status" value="1"/>
</dbReference>
<evidence type="ECO:0000313" key="7">
    <source>
        <dbReference type="Proteomes" id="UP000295560"/>
    </source>
</evidence>
<name>A0A4R1HVB5_PSEEN</name>
<dbReference type="GO" id="GO:0035999">
    <property type="term" value="P:tetrahydrofolate interconversion"/>
    <property type="evidence" value="ECO:0007669"/>
    <property type="project" value="TreeGrafter"/>
</dbReference>
<accession>A0A4R1HVB5</accession>
<feature type="binding site" evidence="4">
    <location>
        <position position="64"/>
    </location>
    <ligand>
        <name>substrate</name>
    </ligand>
</feature>
<protein>
    <recommendedName>
        <fullName evidence="5">5-formyltetrahydrofolate cyclo-ligase</fullName>
        <ecNumber evidence="5">6.3.3.2</ecNumber>
    </recommendedName>
</protein>
<evidence type="ECO:0000256" key="3">
    <source>
        <dbReference type="ARBA" id="ARBA00022840"/>
    </source>
</evidence>
<dbReference type="RefSeq" id="WP_243653417.1">
    <property type="nucleotide sequence ID" value="NZ_SMFZ01000001.1"/>
</dbReference>
<keyword evidence="5" id="KW-0460">Magnesium</keyword>
<dbReference type="PIRSF" id="PIRSF006806">
    <property type="entry name" value="FTHF_cligase"/>
    <property type="match status" value="1"/>
</dbReference>
<dbReference type="GO" id="GO:0005524">
    <property type="term" value="F:ATP binding"/>
    <property type="evidence" value="ECO:0007669"/>
    <property type="project" value="UniProtKB-KW"/>
</dbReference>
<comment type="catalytic activity">
    <reaction evidence="5">
        <text>(6S)-5-formyl-5,6,7,8-tetrahydrofolate + ATP = (6R)-5,10-methenyltetrahydrofolate + ADP + phosphate</text>
        <dbReference type="Rhea" id="RHEA:10488"/>
        <dbReference type="ChEBI" id="CHEBI:30616"/>
        <dbReference type="ChEBI" id="CHEBI:43474"/>
        <dbReference type="ChEBI" id="CHEBI:57455"/>
        <dbReference type="ChEBI" id="CHEBI:57457"/>
        <dbReference type="ChEBI" id="CHEBI:456216"/>
        <dbReference type="EC" id="6.3.3.2"/>
    </reaction>
</comment>
<evidence type="ECO:0000256" key="2">
    <source>
        <dbReference type="ARBA" id="ARBA00022741"/>
    </source>
</evidence>
<keyword evidence="6" id="KW-0436">Ligase</keyword>
<dbReference type="AlphaFoldDB" id="A0A4R1HVB5"/>
<dbReference type="GO" id="GO:0046872">
    <property type="term" value="F:metal ion binding"/>
    <property type="evidence" value="ECO:0007669"/>
    <property type="project" value="UniProtKB-KW"/>
</dbReference>
<evidence type="ECO:0000256" key="5">
    <source>
        <dbReference type="RuleBase" id="RU361279"/>
    </source>
</evidence>
<dbReference type="InterPro" id="IPR037171">
    <property type="entry name" value="NagB/RpiA_transferase-like"/>
</dbReference>
<keyword evidence="7" id="KW-1185">Reference proteome</keyword>
<sequence length="208" mass="21750">MTAREDTPGLSDEKRLLRRRLLDARSARSDDERAASTRALAGHVLDLARDMRGPVCCYLPIGPEPGATGSGATTVPDALLAAGHEVYAPIVPAEPGPLDWTRYDGPDGLVEGKLGVREPGGPRLGTAAVADAGLVLVPALAVDRRGARIGRGGGYYDRTLPAVPASTPLAVLLHDDELIDHVPADDHDVRVGRVVLPTDGVVAVRNNG</sequence>
<dbReference type="Proteomes" id="UP000295560">
    <property type="component" value="Unassembled WGS sequence"/>
</dbReference>
<dbReference type="InterPro" id="IPR024185">
    <property type="entry name" value="FTHF_cligase-like_sf"/>
</dbReference>
<proteinExistence type="inferred from homology"/>
<comment type="similarity">
    <text evidence="1 5">Belongs to the 5-formyltetrahydrofolate cyclo-ligase family.</text>
</comment>
<evidence type="ECO:0000256" key="4">
    <source>
        <dbReference type="PIRSR" id="PIRSR006806-1"/>
    </source>
</evidence>
<evidence type="ECO:0000313" key="6">
    <source>
        <dbReference type="EMBL" id="TCK26687.1"/>
    </source>
</evidence>
<keyword evidence="2 4" id="KW-0547">Nucleotide-binding</keyword>
<reference evidence="6 7" key="1">
    <citation type="submission" date="2019-03" db="EMBL/GenBank/DDBJ databases">
        <title>Sequencing the genomes of 1000 actinobacteria strains.</title>
        <authorList>
            <person name="Klenk H.-P."/>
        </authorList>
    </citation>
    <scope>NUCLEOTIDE SEQUENCE [LARGE SCALE GENOMIC DNA]</scope>
    <source>
        <strain evidence="6 7">DSM 44969</strain>
    </source>
</reference>
<keyword evidence="5" id="KW-0479">Metal-binding</keyword>
<dbReference type="PANTHER" id="PTHR23407:SF1">
    <property type="entry name" value="5-FORMYLTETRAHYDROFOLATE CYCLO-LIGASE"/>
    <property type="match status" value="1"/>
</dbReference>
<feature type="binding site" evidence="4">
    <location>
        <begin position="14"/>
        <end position="18"/>
    </location>
    <ligand>
        <name>ATP</name>
        <dbReference type="ChEBI" id="CHEBI:30616"/>
    </ligand>
</feature>
<dbReference type="EMBL" id="SMFZ01000001">
    <property type="protein sequence ID" value="TCK26687.1"/>
    <property type="molecule type" value="Genomic_DNA"/>
</dbReference>
<dbReference type="Gene3D" id="3.40.50.10420">
    <property type="entry name" value="NagB/RpiA/CoA transferase-like"/>
    <property type="match status" value="1"/>
</dbReference>
<gene>
    <name evidence="6" type="ORF">EV378_2529</name>
</gene>
<dbReference type="Pfam" id="PF01812">
    <property type="entry name" value="5-FTHF_cyc-lig"/>
    <property type="match status" value="1"/>
</dbReference>
<dbReference type="EC" id="6.3.3.2" evidence="5"/>
<organism evidence="6 7">
    <name type="scientific">Pseudonocardia endophytica</name>
    <dbReference type="NCBI Taxonomy" id="401976"/>
    <lineage>
        <taxon>Bacteria</taxon>
        <taxon>Bacillati</taxon>
        <taxon>Actinomycetota</taxon>
        <taxon>Actinomycetes</taxon>
        <taxon>Pseudonocardiales</taxon>
        <taxon>Pseudonocardiaceae</taxon>
        <taxon>Pseudonocardia</taxon>
    </lineage>
</organism>
<feature type="binding site" evidence="4">
    <location>
        <begin position="148"/>
        <end position="156"/>
    </location>
    <ligand>
        <name>ATP</name>
        <dbReference type="ChEBI" id="CHEBI:30616"/>
    </ligand>
</feature>
<comment type="cofactor">
    <cofactor evidence="5">
        <name>Mg(2+)</name>
        <dbReference type="ChEBI" id="CHEBI:18420"/>
    </cofactor>
</comment>
<dbReference type="InterPro" id="IPR002698">
    <property type="entry name" value="FTHF_cligase"/>
</dbReference>
<dbReference type="SUPFAM" id="SSF100950">
    <property type="entry name" value="NagB/RpiA/CoA transferase-like"/>
    <property type="match status" value="1"/>
</dbReference>
<evidence type="ECO:0000256" key="1">
    <source>
        <dbReference type="ARBA" id="ARBA00010638"/>
    </source>
</evidence>
<keyword evidence="3 4" id="KW-0067">ATP-binding</keyword>
<dbReference type="GO" id="GO:0030272">
    <property type="term" value="F:5-formyltetrahydrofolate cyclo-ligase activity"/>
    <property type="evidence" value="ECO:0007669"/>
    <property type="project" value="UniProtKB-EC"/>
</dbReference>
<dbReference type="NCBIfam" id="TIGR02727">
    <property type="entry name" value="MTHFS_bact"/>
    <property type="match status" value="1"/>
</dbReference>
<comment type="caution">
    <text evidence="6">The sequence shown here is derived from an EMBL/GenBank/DDBJ whole genome shotgun (WGS) entry which is preliminary data.</text>
</comment>
<dbReference type="GO" id="GO:0009396">
    <property type="term" value="P:folic acid-containing compound biosynthetic process"/>
    <property type="evidence" value="ECO:0007669"/>
    <property type="project" value="TreeGrafter"/>
</dbReference>
<feature type="binding site" evidence="4">
    <location>
        <position position="59"/>
    </location>
    <ligand>
        <name>substrate</name>
    </ligand>
</feature>